<dbReference type="Pfam" id="PF01066">
    <property type="entry name" value="CDP-OH_P_transf"/>
    <property type="match status" value="1"/>
</dbReference>
<gene>
    <name evidence="4" type="ORF">HSACCH_00298</name>
</gene>
<dbReference type="AlphaFoldDB" id="M5DYB9"/>
<evidence type="ECO:0000256" key="2">
    <source>
        <dbReference type="RuleBase" id="RU003750"/>
    </source>
</evidence>
<organism evidence="4 5">
    <name type="scientific">Halanaerobium saccharolyticum subsp. saccharolyticum DSM 6643</name>
    <dbReference type="NCBI Taxonomy" id="1293054"/>
    <lineage>
        <taxon>Bacteria</taxon>
        <taxon>Bacillati</taxon>
        <taxon>Bacillota</taxon>
        <taxon>Clostridia</taxon>
        <taxon>Halanaerobiales</taxon>
        <taxon>Halanaerobiaceae</taxon>
        <taxon>Halanaerobium</taxon>
    </lineage>
</organism>
<dbReference type="InParanoid" id="M5DYB9"/>
<comment type="similarity">
    <text evidence="2">Belongs to the CDP-alcohol phosphatidyltransferase class-I family.</text>
</comment>
<dbReference type="GO" id="GO:0008654">
    <property type="term" value="P:phospholipid biosynthetic process"/>
    <property type="evidence" value="ECO:0007669"/>
    <property type="project" value="InterPro"/>
</dbReference>
<feature type="transmembrane region" description="Helical" evidence="3">
    <location>
        <begin position="33"/>
        <end position="59"/>
    </location>
</feature>
<feature type="transmembrane region" description="Helical" evidence="3">
    <location>
        <begin position="110"/>
        <end position="133"/>
    </location>
</feature>
<dbReference type="PROSITE" id="PS00379">
    <property type="entry name" value="CDP_ALCOHOL_P_TRANSF"/>
    <property type="match status" value="1"/>
</dbReference>
<evidence type="ECO:0000313" key="4">
    <source>
        <dbReference type="EMBL" id="CCU77958.1"/>
    </source>
</evidence>
<feature type="transmembrane region" description="Helical" evidence="3">
    <location>
        <begin position="153"/>
        <end position="182"/>
    </location>
</feature>
<evidence type="ECO:0000313" key="5">
    <source>
        <dbReference type="Proteomes" id="UP000012063"/>
    </source>
</evidence>
<evidence type="ECO:0000256" key="3">
    <source>
        <dbReference type="SAM" id="Phobius"/>
    </source>
</evidence>
<dbReference type="GO" id="GO:0008444">
    <property type="term" value="F:CDP-diacylglycerol-glycerol-3-phosphate 3-phosphatidyltransferase activity"/>
    <property type="evidence" value="ECO:0007669"/>
    <property type="project" value="UniProtKB-EC"/>
</dbReference>
<dbReference type="OrthoDB" id="9790577at2"/>
<accession>M5DYB9</accession>
<dbReference type="RefSeq" id="WP_005487317.1">
    <property type="nucleotide sequence ID" value="NZ_CAUI01000005.1"/>
</dbReference>
<dbReference type="eggNOG" id="COG0558">
    <property type="taxonomic scope" value="Bacteria"/>
</dbReference>
<sequence>MIDSKARKFLDPLIDKTADFLIGIGLSANQTTWIAFIIGSFAALLVYLELPLIAVTLLWTSGFLDSVDGSIARKNNNASSWGTVLDITFDRIVEILMIISLALIYPSTHFLMMILLSSIIISMTIFLTVGTVSKNEGIKSFYYQAGFAERTEGFIFLTFMTLFPARIIFFIGLFAAAILFTAGQRILEARKILN</sequence>
<keyword evidence="1 2" id="KW-0808">Transferase</keyword>
<dbReference type="EMBL" id="CAUI01000005">
    <property type="protein sequence ID" value="CCU77958.1"/>
    <property type="molecule type" value="Genomic_DNA"/>
</dbReference>
<name>M5DYB9_9FIRM</name>
<dbReference type="EC" id="2.7.8.5" evidence="4"/>
<keyword evidence="5" id="KW-1185">Reference proteome</keyword>
<protein>
    <submittedName>
        <fullName evidence="4">CDP-diacylglycerol--glycerol-3-phosphate 3-phosphatidyltransferase</fullName>
        <ecNumber evidence="4">2.7.8.5</ecNumber>
    </submittedName>
</protein>
<dbReference type="Gene3D" id="1.20.120.1760">
    <property type="match status" value="1"/>
</dbReference>
<dbReference type="GO" id="GO:0016020">
    <property type="term" value="C:membrane"/>
    <property type="evidence" value="ECO:0007669"/>
    <property type="project" value="InterPro"/>
</dbReference>
<keyword evidence="3" id="KW-0472">Membrane</keyword>
<reference evidence="5" key="1">
    <citation type="journal article" date="2013" name="Genome Announc.">
        <title>Genome Sequence of Halanaerobium saccharolyticum subsp. saccharolyticum Strain DSM 6643T, a Halophilic Hydrogen-Producing Bacterium.</title>
        <authorList>
            <person name="Kivisto A."/>
            <person name="Larjo A."/>
            <person name="Ciranna A."/>
            <person name="Santala V."/>
            <person name="Roos C."/>
            <person name="Karp M."/>
        </authorList>
    </citation>
    <scope>NUCLEOTIDE SEQUENCE [LARGE SCALE GENOMIC DNA]</scope>
    <source>
        <strain evidence="5">DSM 6643</strain>
    </source>
</reference>
<dbReference type="InterPro" id="IPR000462">
    <property type="entry name" value="CDP-OH_P_trans"/>
</dbReference>
<dbReference type="InterPro" id="IPR048254">
    <property type="entry name" value="CDP_ALCOHOL_P_TRANSF_CS"/>
</dbReference>
<dbReference type="Proteomes" id="UP000012063">
    <property type="component" value="Unassembled WGS sequence"/>
</dbReference>
<proteinExistence type="inferred from homology"/>
<dbReference type="InterPro" id="IPR043130">
    <property type="entry name" value="CDP-OH_PTrfase_TM_dom"/>
</dbReference>
<evidence type="ECO:0000256" key="1">
    <source>
        <dbReference type="ARBA" id="ARBA00022679"/>
    </source>
</evidence>
<dbReference type="STRING" id="1293054.HSACCH_00298"/>
<comment type="caution">
    <text evidence="4">The sequence shown here is derived from an EMBL/GenBank/DDBJ whole genome shotgun (WGS) entry which is preliminary data.</text>
</comment>
<keyword evidence="3" id="KW-1133">Transmembrane helix</keyword>
<keyword evidence="3" id="KW-0812">Transmembrane</keyword>